<evidence type="ECO:0000256" key="1">
    <source>
        <dbReference type="SAM" id="MobiDB-lite"/>
    </source>
</evidence>
<protein>
    <recommendedName>
        <fullName evidence="5">SMODS and SLOG-associating 2TM effector domain-containing protein</fullName>
    </recommendedName>
</protein>
<feature type="region of interest" description="Disordered" evidence="1">
    <location>
        <begin position="193"/>
        <end position="212"/>
    </location>
</feature>
<organism evidence="3 4">
    <name type="scientific">Bacillus manliponensis</name>
    <dbReference type="NCBI Taxonomy" id="574376"/>
    <lineage>
        <taxon>Bacteria</taxon>
        <taxon>Bacillati</taxon>
        <taxon>Bacillota</taxon>
        <taxon>Bacilli</taxon>
        <taxon>Bacillales</taxon>
        <taxon>Bacillaceae</taxon>
        <taxon>Bacillus</taxon>
        <taxon>Bacillus cereus group</taxon>
    </lineage>
</organism>
<dbReference type="AlphaFoldDB" id="A0A073K0E1"/>
<keyword evidence="2" id="KW-0812">Transmembrane</keyword>
<reference evidence="3 4" key="1">
    <citation type="submission" date="2014-06" db="EMBL/GenBank/DDBJ databases">
        <title>Draft genome sequence of Bacillus manliponensis JCM 15802 (MCCC 1A00708).</title>
        <authorList>
            <person name="Lai Q."/>
            <person name="Liu Y."/>
            <person name="Shao Z."/>
        </authorList>
    </citation>
    <scope>NUCLEOTIDE SEQUENCE [LARGE SCALE GENOMIC DNA]</scope>
    <source>
        <strain evidence="3 4">JCM 15802</strain>
    </source>
</reference>
<proteinExistence type="predicted"/>
<dbReference type="Proteomes" id="UP000027822">
    <property type="component" value="Unassembled WGS sequence"/>
</dbReference>
<feature type="transmembrane region" description="Helical" evidence="2">
    <location>
        <begin position="71"/>
        <end position="89"/>
    </location>
</feature>
<dbReference type="RefSeq" id="WP_034638104.1">
    <property type="nucleotide sequence ID" value="NZ_CBCSJC010000007.1"/>
</dbReference>
<keyword evidence="2" id="KW-1133">Transmembrane helix</keyword>
<dbReference type="OrthoDB" id="2967317at2"/>
<dbReference type="NCBIfam" id="NF033632">
    <property type="entry name" value="SLATT_4"/>
    <property type="match status" value="1"/>
</dbReference>
<keyword evidence="2" id="KW-0472">Membrane</keyword>
<feature type="transmembrane region" description="Helical" evidence="2">
    <location>
        <begin position="37"/>
        <end position="59"/>
    </location>
</feature>
<name>A0A073K0E1_9BACI</name>
<dbReference type="EMBL" id="JOTN01000005">
    <property type="protein sequence ID" value="KEK19912.1"/>
    <property type="molecule type" value="Genomic_DNA"/>
</dbReference>
<evidence type="ECO:0000256" key="2">
    <source>
        <dbReference type="SAM" id="Phobius"/>
    </source>
</evidence>
<sequence length="212" mass="24742">MNQESKKEYLKKILRKSEVTRNAHYLLFNRYRILSNVLHAIILIGSSIVAILTFAKFTTFKPIFQKISEEGYTLFVGLFASLIFILTVIEEFGKLSDKASGHENTAKQLTSFIRNTDAIKKLPEISEEDIDKVTMQYNMINENALSLTDKAFYKAKQRLFIKIEISKELEKNPFLFIWLFKICKRIEFYKKSKNQSSETLVDKEKRESGDDE</sequence>
<gene>
    <name evidence="3" type="ORF">BAMA_19270</name>
</gene>
<comment type="caution">
    <text evidence="3">The sequence shown here is derived from an EMBL/GenBank/DDBJ whole genome shotgun (WGS) entry which is preliminary data.</text>
</comment>
<evidence type="ECO:0000313" key="3">
    <source>
        <dbReference type="EMBL" id="KEK19912.1"/>
    </source>
</evidence>
<accession>A0A073K0E1</accession>
<keyword evidence="4" id="KW-1185">Reference proteome</keyword>
<evidence type="ECO:0000313" key="4">
    <source>
        <dbReference type="Proteomes" id="UP000027822"/>
    </source>
</evidence>
<feature type="compositionally biased region" description="Basic and acidic residues" evidence="1">
    <location>
        <begin position="200"/>
        <end position="212"/>
    </location>
</feature>
<evidence type="ECO:0008006" key="5">
    <source>
        <dbReference type="Google" id="ProtNLM"/>
    </source>
</evidence>